<dbReference type="Pfam" id="PF04303">
    <property type="entry name" value="PrpF"/>
    <property type="match status" value="1"/>
</dbReference>
<organism evidence="3 4">
    <name type="scientific">Polynucleobacter kasalickyi</name>
    <dbReference type="NCBI Taxonomy" id="1938817"/>
    <lineage>
        <taxon>Bacteria</taxon>
        <taxon>Pseudomonadati</taxon>
        <taxon>Pseudomonadota</taxon>
        <taxon>Betaproteobacteria</taxon>
        <taxon>Burkholderiales</taxon>
        <taxon>Burkholderiaceae</taxon>
        <taxon>Polynucleobacter</taxon>
    </lineage>
</organism>
<dbReference type="PANTHER" id="PTHR43709:SF2">
    <property type="entry name" value="DUF453 DOMAIN PROTEIN (AFU_ORTHOLOGUE AFUA_6G00360)"/>
    <property type="match status" value="1"/>
</dbReference>
<evidence type="ECO:0000256" key="2">
    <source>
        <dbReference type="ARBA" id="ARBA00023235"/>
    </source>
</evidence>
<evidence type="ECO:0000313" key="3">
    <source>
        <dbReference type="EMBL" id="SMC30391.1"/>
    </source>
</evidence>
<keyword evidence="4" id="KW-1185">Reference proteome</keyword>
<dbReference type="InterPro" id="IPR007400">
    <property type="entry name" value="PrpF-like"/>
</dbReference>
<dbReference type="PANTHER" id="PTHR43709">
    <property type="entry name" value="ACONITATE ISOMERASE-RELATED"/>
    <property type="match status" value="1"/>
</dbReference>
<dbReference type="Proteomes" id="UP000192708">
    <property type="component" value="Unassembled WGS sequence"/>
</dbReference>
<proteinExistence type="inferred from homology"/>
<evidence type="ECO:0000256" key="1">
    <source>
        <dbReference type="ARBA" id="ARBA00007673"/>
    </source>
</evidence>
<sequence>MLPEKIPAIFMRGGTSKALMFHRRDLPEPSEWDELFLALMGTPDPYMRQLNGMGGGVSSLSKVAILEKSKHADADIDYTFGQVMINEKKVDYSGNCGNISSAVGPFAVAEGLVQVTEGENTVRIFNTNTKKIIHSTFEVRNGKPVVQGSLEIPGVAGTGAPIRLDFLNPGGATTGQLLPTGNITDLIEVSNIGSVRVTMIDAANACVFVQAKEIGLQGDEFPNELNQRPEILQILEEIRLKASVKMGISKNLTEAAQIKTVPYVGFVSPAKNGVTISNMPIDATRIDLTARAISNGQPHLALPLTVSLCLGVAANMTGSVVAEVLQSPSQGQAVRIGMPSGILTVGAQVSKSPTGWEAPKGSFYRTARRLFEGCVYPHIGLENE</sequence>
<dbReference type="STRING" id="1938817.SAMN06296008_101173"/>
<dbReference type="EMBL" id="FWXJ01000001">
    <property type="protein sequence ID" value="SMC30391.1"/>
    <property type="molecule type" value="Genomic_DNA"/>
</dbReference>
<dbReference type="AlphaFoldDB" id="A0A1W1Y3J3"/>
<name>A0A1W1Y3J3_9BURK</name>
<keyword evidence="2" id="KW-0413">Isomerase</keyword>
<accession>A0A1W1Y3J3</accession>
<dbReference type="GO" id="GO:0016853">
    <property type="term" value="F:isomerase activity"/>
    <property type="evidence" value="ECO:0007669"/>
    <property type="project" value="UniProtKB-KW"/>
</dbReference>
<dbReference type="RefSeq" id="WP_084281969.1">
    <property type="nucleotide sequence ID" value="NZ_FWXJ01000001.1"/>
</dbReference>
<dbReference type="SUPFAM" id="SSF54506">
    <property type="entry name" value="Diaminopimelate epimerase-like"/>
    <property type="match status" value="2"/>
</dbReference>
<reference evidence="3 4" key="1">
    <citation type="submission" date="2017-04" db="EMBL/GenBank/DDBJ databases">
        <authorList>
            <person name="Afonso C.L."/>
            <person name="Miller P.J."/>
            <person name="Scott M.A."/>
            <person name="Spackman E."/>
            <person name="Goraichik I."/>
            <person name="Dimitrov K.M."/>
            <person name="Suarez D.L."/>
            <person name="Swayne D.E."/>
        </authorList>
    </citation>
    <scope>NUCLEOTIDE SEQUENCE [LARGE SCALE GENOMIC DNA]</scope>
    <source>
        <strain evidence="3 4">VK13</strain>
    </source>
</reference>
<comment type="similarity">
    <text evidence="1">Belongs to the PrpF family.</text>
</comment>
<dbReference type="OrthoDB" id="9779763at2"/>
<dbReference type="Gene3D" id="3.10.310.10">
    <property type="entry name" value="Diaminopimelate Epimerase, Chain A, domain 1"/>
    <property type="match status" value="2"/>
</dbReference>
<evidence type="ECO:0008006" key="5">
    <source>
        <dbReference type="Google" id="ProtNLM"/>
    </source>
</evidence>
<gene>
    <name evidence="3" type="ORF">SAMN06296008_101173</name>
</gene>
<protein>
    <recommendedName>
        <fullName evidence="5">PrpF family protein</fullName>
    </recommendedName>
</protein>
<evidence type="ECO:0000313" key="4">
    <source>
        <dbReference type="Proteomes" id="UP000192708"/>
    </source>
</evidence>